<dbReference type="PANTHER" id="PTHR31284:SF10">
    <property type="entry name" value="ACID PHOSPHATASE-LIKE PROTEIN"/>
    <property type="match status" value="1"/>
</dbReference>
<dbReference type="EMBL" id="PHFL01000070">
    <property type="protein sequence ID" value="RFM23149.1"/>
    <property type="molecule type" value="Genomic_DNA"/>
</dbReference>
<dbReference type="PANTHER" id="PTHR31284">
    <property type="entry name" value="ACID PHOSPHATASE-LIKE PROTEIN"/>
    <property type="match status" value="1"/>
</dbReference>
<keyword evidence="3" id="KW-0449">Lipoprotein</keyword>
<feature type="transmembrane region" description="Helical" evidence="2">
    <location>
        <begin position="55"/>
        <end position="75"/>
    </location>
</feature>
<evidence type="ECO:0000256" key="1">
    <source>
        <dbReference type="ARBA" id="ARBA00022729"/>
    </source>
</evidence>
<dbReference type="GO" id="GO:0009279">
    <property type="term" value="C:cell outer membrane"/>
    <property type="evidence" value="ECO:0007669"/>
    <property type="project" value="InterPro"/>
</dbReference>
<dbReference type="InterPro" id="IPR006423">
    <property type="entry name" value="Lipo_e_P4"/>
</dbReference>
<dbReference type="Pfam" id="PF03767">
    <property type="entry name" value="Acid_phosphat_B"/>
    <property type="match status" value="1"/>
</dbReference>
<dbReference type="SFLD" id="SFLDG01125">
    <property type="entry name" value="C1.1:_Acid_Phosphatase_Like"/>
    <property type="match status" value="1"/>
</dbReference>
<name>A0A395LX17_9BACT</name>
<dbReference type="InterPro" id="IPR036412">
    <property type="entry name" value="HAD-like_sf"/>
</dbReference>
<evidence type="ECO:0000256" key="2">
    <source>
        <dbReference type="SAM" id="Phobius"/>
    </source>
</evidence>
<reference evidence="3 4" key="1">
    <citation type="journal article" date="2011" name="ISME J.">
        <title>Community ecology of hot spring cyanobacterial mats: predominant populations and their functional potential.</title>
        <authorList>
            <person name="Klatt C.G."/>
            <person name="Wood J.M."/>
            <person name="Rusch D.B."/>
            <person name="Bateson M.M."/>
            <person name="Hamamura N."/>
            <person name="Heidelberg J.F."/>
            <person name="Grossman A.R."/>
            <person name="Bhaya D."/>
            <person name="Cohan F.M."/>
            <person name="Kuhl M."/>
            <person name="Bryant D.A."/>
            <person name="Ward D.M."/>
        </authorList>
    </citation>
    <scope>NUCLEOTIDE SEQUENCE [LARGE SCALE GENOMIC DNA]</scope>
    <source>
        <strain evidence="3">OS</strain>
    </source>
</reference>
<dbReference type="Gene3D" id="3.40.50.1000">
    <property type="entry name" value="HAD superfamily/HAD-like"/>
    <property type="match status" value="1"/>
</dbReference>
<dbReference type="SFLD" id="SFLDS00003">
    <property type="entry name" value="Haloacid_Dehalogenase"/>
    <property type="match status" value="1"/>
</dbReference>
<accession>A0A395LX17</accession>
<keyword evidence="2" id="KW-1133">Transmembrane helix</keyword>
<keyword evidence="1" id="KW-0732">Signal</keyword>
<dbReference type="NCBIfam" id="TIGR01533">
    <property type="entry name" value="lipo_e_P4"/>
    <property type="match status" value="1"/>
</dbReference>
<dbReference type="CDD" id="cd07534">
    <property type="entry name" value="HAD_CAP"/>
    <property type="match status" value="1"/>
</dbReference>
<protein>
    <submittedName>
        <fullName evidence="3">5'-nucleotidase, lipoprotein e(P4) family</fullName>
    </submittedName>
</protein>
<dbReference type="Proteomes" id="UP000266389">
    <property type="component" value="Unassembled WGS sequence"/>
</dbReference>
<keyword evidence="2" id="KW-0812">Transmembrane</keyword>
<comment type="caution">
    <text evidence="3">The sequence shown here is derived from an EMBL/GenBank/DDBJ whole genome shotgun (WGS) entry which is preliminary data.</text>
</comment>
<gene>
    <name evidence="3" type="ORF">D0433_12850</name>
</gene>
<keyword evidence="2" id="KW-0472">Membrane</keyword>
<evidence type="ECO:0000313" key="3">
    <source>
        <dbReference type="EMBL" id="RFM23149.1"/>
    </source>
</evidence>
<dbReference type="InterPro" id="IPR023214">
    <property type="entry name" value="HAD_sf"/>
</dbReference>
<proteinExistence type="predicted"/>
<evidence type="ECO:0000313" key="4">
    <source>
        <dbReference type="Proteomes" id="UP000266389"/>
    </source>
</evidence>
<organism evidence="3 4">
    <name type="scientific">Candidatus Thermochlorobacter aerophilus</name>
    <dbReference type="NCBI Taxonomy" id="1868324"/>
    <lineage>
        <taxon>Bacteria</taxon>
        <taxon>Pseudomonadati</taxon>
        <taxon>Chlorobiota</taxon>
        <taxon>Chlorobiia</taxon>
        <taxon>Chlorobiales</taxon>
        <taxon>Candidatus Thermochlorobacteriaceae</taxon>
        <taxon>Candidatus Thermochlorobacter</taxon>
    </lineage>
</organism>
<dbReference type="InterPro" id="IPR005519">
    <property type="entry name" value="Acid_phosphat_B-like"/>
</dbReference>
<sequence>MLHFVQHDRGEVRLSFRAKRGIHIQIGHEAQKQVSSSSNESAEQHFKRLFTMNRATFTLLLALGVGLFFLVFYLARNQSEPVQTRTLPRTTVPEKKLSPSEQTVMATLWQQQSGEAKALYYQAYHLATLRLNEAIKQKTQKPKAVIMDIDETVLDNTPHQAKLIEKDTVHPAHWDEWCRLARARPTPGALEFLSEARNKGVEVFYISNRHESLREATLQNLELWNFPYADSAHLLLRTDEPSKEARRKRIAEKYEVILLCGDNLADFSDAFEKNTVSERNSEVERLRAEFGRRFIIFPNPMYGDWERVVVGKDDAPAARAKKRKAGLTSY</sequence>
<dbReference type="AlphaFoldDB" id="A0A395LX17"/>
<dbReference type="SUPFAM" id="SSF56784">
    <property type="entry name" value="HAD-like"/>
    <property type="match status" value="1"/>
</dbReference>